<proteinExistence type="predicted"/>
<comment type="caution">
    <text evidence="2">The sequence shown here is derived from an EMBL/GenBank/DDBJ whole genome shotgun (WGS) entry which is preliminary data.</text>
</comment>
<reference evidence="2" key="1">
    <citation type="journal article" date="2012" name="PLoS ONE">
        <title>Gene sets for utilization of primary and secondary nutrition supplies in the distal gut of endangered iberian lynx.</title>
        <authorList>
            <person name="Alcaide M."/>
            <person name="Messina E."/>
            <person name="Richter M."/>
            <person name="Bargiela R."/>
            <person name="Peplies J."/>
            <person name="Huws S.A."/>
            <person name="Newbold C.J."/>
            <person name="Golyshin P.N."/>
            <person name="Simon M.A."/>
            <person name="Lopez G."/>
            <person name="Yakimov M.M."/>
            <person name="Ferrer M."/>
        </authorList>
    </citation>
    <scope>NUCLEOTIDE SEQUENCE</scope>
</reference>
<feature type="region of interest" description="Disordered" evidence="1">
    <location>
        <begin position="1"/>
        <end position="24"/>
    </location>
</feature>
<evidence type="ECO:0000313" key="2">
    <source>
        <dbReference type="EMBL" id="EJX01452.1"/>
    </source>
</evidence>
<name>J9G2J4_9ZZZZ</name>
<gene>
    <name evidence="2" type="ORF">EVA_10445</name>
</gene>
<dbReference type="AlphaFoldDB" id="J9G2J4"/>
<accession>J9G2J4</accession>
<organism evidence="2">
    <name type="scientific">gut metagenome</name>
    <dbReference type="NCBI Taxonomy" id="749906"/>
    <lineage>
        <taxon>unclassified sequences</taxon>
        <taxon>metagenomes</taxon>
        <taxon>organismal metagenomes</taxon>
    </lineage>
</organism>
<dbReference type="EMBL" id="AMCI01002953">
    <property type="protein sequence ID" value="EJX01452.1"/>
    <property type="molecule type" value="Genomic_DNA"/>
</dbReference>
<protein>
    <submittedName>
        <fullName evidence="2">Uncharacterized protein</fullName>
    </submittedName>
</protein>
<evidence type="ECO:0000256" key="1">
    <source>
        <dbReference type="SAM" id="MobiDB-lite"/>
    </source>
</evidence>
<sequence length="36" mass="4022">MTLMRLEHFPSVSGNECKKGQTDYNDQQGAFASDCL</sequence>